<dbReference type="SUPFAM" id="SSF51395">
    <property type="entry name" value="FMN-linked oxidoreductases"/>
    <property type="match status" value="1"/>
</dbReference>
<sequence>MNTQISYAGPVTDAGSNKATALVPVQFFNPIGMRIADKWSDPLSGVPLAFIHKTRDDIHDVLWPTPTPPAWPSTPVSTLSKSTWAITILANAFLSPMTNRQDSEFGRSLQNWAKVAFGLMLAARRAVKQQIAVTDSSIWSTACVAESPPTKRSPPPNGCRTMTGWTRSNPPRAARR</sequence>
<organism evidence="3">
    <name type="scientific">Mycobacterium leprae</name>
    <dbReference type="NCBI Taxonomy" id="1769"/>
    <lineage>
        <taxon>Bacteria</taxon>
        <taxon>Bacillati</taxon>
        <taxon>Actinomycetota</taxon>
        <taxon>Actinomycetes</taxon>
        <taxon>Mycobacteriales</taxon>
        <taxon>Mycobacteriaceae</taxon>
        <taxon>Mycobacterium</taxon>
    </lineage>
</organism>
<evidence type="ECO:0000313" key="4">
    <source>
        <dbReference type="Proteomes" id="UP000249682"/>
    </source>
</evidence>
<dbReference type="AlphaFoldDB" id="O32880"/>
<dbReference type="EMBL" id="CP029543">
    <property type="protein sequence ID" value="AWV47509.1"/>
    <property type="molecule type" value="Genomic_DNA"/>
</dbReference>
<accession>O32880</accession>
<reference evidence="2 4" key="4">
    <citation type="submission" date="2018-05" db="EMBL/GenBank/DDBJ databases">
        <title>Evolution of small genomes with special reference to Mycobacterium leprae.</title>
        <authorList>
            <person name="Mohanty P.S."/>
            <person name="Bansal A.K."/>
            <person name="Gupta U.D."/>
            <person name="Naaz F."/>
            <person name="Dwivedi V.D."/>
            <person name="Singh H."/>
            <person name="Gupta G."/>
            <person name="Sharma S."/>
            <person name="Arora M."/>
        </authorList>
    </citation>
    <scope>NUCLEOTIDE SEQUENCE [LARGE SCALE GENOMIC DNA]</scope>
    <source>
        <strain evidence="2 4">MRHRU-235-G</strain>
    </source>
</reference>
<protein>
    <submittedName>
        <fullName evidence="3">Uncharacterized protein</fullName>
    </submittedName>
</protein>
<evidence type="ECO:0000313" key="2">
    <source>
        <dbReference type="EMBL" id="AWV47509.1"/>
    </source>
</evidence>
<evidence type="ECO:0000256" key="1">
    <source>
        <dbReference type="SAM" id="MobiDB-lite"/>
    </source>
</evidence>
<dbReference type="Proteomes" id="UP000249682">
    <property type="component" value="Chromosome"/>
</dbReference>
<proteinExistence type="predicted"/>
<name>O32880_MYCLR</name>
<reference evidence="3" key="1">
    <citation type="journal article" date="1993" name="Mol. Microbiol.">
        <title>Use of an ordered cosmid library to deduce the genomic organization of Mycobacterium leprae.</title>
        <authorList>
            <person name="Eiglmeier K."/>
            <person name="Honore N."/>
            <person name="Woods S.A."/>
            <person name="Caudron B."/>
            <person name="Cole S.T."/>
        </authorList>
    </citation>
    <scope>NUCLEOTIDE SEQUENCE</scope>
</reference>
<reference evidence="3" key="2">
    <citation type="submission" date="1997-08" db="EMBL/GenBank/DDBJ databases">
        <authorList>
            <person name="Hamlin N."/>
            <person name="Churcher C.M."/>
        </authorList>
    </citation>
    <scope>NUCLEOTIDE SEQUENCE</scope>
</reference>
<feature type="region of interest" description="Disordered" evidence="1">
    <location>
        <begin position="145"/>
        <end position="176"/>
    </location>
</feature>
<dbReference type="PIR" id="T45308">
    <property type="entry name" value="T45308"/>
</dbReference>
<evidence type="ECO:0000313" key="3">
    <source>
        <dbReference type="EMBL" id="CAB10999.1"/>
    </source>
</evidence>
<dbReference type="EMBL" id="Z98271">
    <property type="protein sequence ID" value="CAB10999.1"/>
    <property type="molecule type" value="Genomic_DNA"/>
</dbReference>
<gene>
    <name evidence="3" type="primary">MLCB1779.18</name>
    <name evidence="2" type="ORF">DIJ64_03665</name>
</gene>
<reference evidence="3" key="3">
    <citation type="submission" date="1997-08" db="EMBL/GenBank/DDBJ databases">
        <authorList>
            <person name="Parkhill J."/>
            <person name="Barrell B.G."/>
            <person name="Rajandream M.A."/>
        </authorList>
    </citation>
    <scope>NUCLEOTIDE SEQUENCE</scope>
</reference>